<dbReference type="EMBL" id="OR540300">
    <property type="protein sequence ID" value="WOL23320.1"/>
    <property type="molecule type" value="Genomic_DNA"/>
</dbReference>
<dbReference type="GO" id="GO:0039657">
    <property type="term" value="P:symbiont-mediated suppression of host gene expression"/>
    <property type="evidence" value="ECO:0007669"/>
    <property type="project" value="UniProtKB-KW"/>
</dbReference>
<evidence type="ECO:0000256" key="2">
    <source>
        <dbReference type="ARBA" id="ARBA00009669"/>
    </source>
</evidence>
<keyword evidence="8" id="KW-1190">Host gene expression shutoff by virus</keyword>
<evidence type="ECO:0000256" key="3">
    <source>
        <dbReference type="ARBA" id="ARBA00018606"/>
    </source>
</evidence>
<name>A0AAU0K891_9ALPH</name>
<dbReference type="GO" id="GO:0039595">
    <property type="term" value="P:symbiont-mediated degradation of host mRNA"/>
    <property type="evidence" value="ECO:0007669"/>
    <property type="project" value="UniProtKB-KW"/>
</dbReference>
<evidence type="ECO:0000256" key="5">
    <source>
        <dbReference type="ARBA" id="ARBA00022581"/>
    </source>
</evidence>
<evidence type="ECO:0000256" key="8">
    <source>
        <dbReference type="ARBA" id="ARBA00022995"/>
    </source>
</evidence>
<evidence type="ECO:0000256" key="10">
    <source>
        <dbReference type="SAM" id="MobiDB-lite"/>
    </source>
</evidence>
<feature type="compositionally biased region" description="Acidic residues" evidence="10">
    <location>
        <begin position="311"/>
        <end position="332"/>
    </location>
</feature>
<evidence type="ECO:0000256" key="7">
    <source>
        <dbReference type="ARBA" id="ARBA00022884"/>
    </source>
</evidence>
<comment type="similarity">
    <text evidence="2">Belongs to the herpesviridae VHS protein family.</text>
</comment>
<organism evidence="12">
    <name type="scientific">Anatid alphaherpesvirus 2</name>
    <dbReference type="NCBI Taxonomy" id="3080522"/>
    <lineage>
        <taxon>Viruses</taxon>
        <taxon>Duplodnaviria</taxon>
        <taxon>Heunggongvirae</taxon>
        <taxon>Peploviricota</taxon>
        <taxon>Herviviricetes</taxon>
        <taxon>Herpesvirales</taxon>
        <taxon>Orthoherpesviridae</taxon>
        <taxon>Alphaherpesvirinae</taxon>
    </lineage>
</organism>
<evidence type="ECO:0000256" key="4">
    <source>
        <dbReference type="ARBA" id="ARBA00022557"/>
    </source>
</evidence>
<proteinExistence type="inferred from homology"/>
<evidence type="ECO:0000256" key="1">
    <source>
        <dbReference type="ARBA" id="ARBA00004328"/>
    </source>
</evidence>
<dbReference type="InterPro" id="IPR006086">
    <property type="entry name" value="XPG-I_dom"/>
</dbReference>
<dbReference type="Pfam" id="PF00867">
    <property type="entry name" value="XPG_I"/>
    <property type="match status" value="1"/>
</dbReference>
<evidence type="ECO:0000259" key="11">
    <source>
        <dbReference type="Pfam" id="PF00867"/>
    </source>
</evidence>
<dbReference type="GO" id="GO:0003723">
    <property type="term" value="F:RNA binding"/>
    <property type="evidence" value="ECO:0007669"/>
    <property type="project" value="UniProtKB-KW"/>
</dbReference>
<keyword evidence="5" id="KW-0945">Host-virus interaction</keyword>
<accession>A0AAU0K891</accession>
<feature type="compositionally biased region" description="Acidic residues" evidence="10">
    <location>
        <begin position="342"/>
        <end position="352"/>
    </location>
</feature>
<sequence length="561" mass="61707">MGVYGCMKFAHTKGLVKSQAISLPPGTMIPVAVDLWNVMYGLMEKFHPRKADGDDDAALTLRCLYSLLRLLHRRAYFPIFVSDRGIYGDGKAMHGAKAIVANTAMVGGGSGRLNAHTFEAVDAGDGQFPDEIASHASSGTHANYDDDHDGAYAFDKSRRRQSGGTRQCRWSTKPETPRVLHRLCLSIIRFLGYPYVNATTMEADDLCANLFHTKTVPYVVSSDTDLLLMGCDIIIDVTHLFPLIIRCRDLLAELNVDYATFLLRFVRCHTDLHKEPILKSMQEVVESLYDDTRALGAAGSLVAADGRAEEASDDDEEAAASSDDDDDAVEEAASERVASDEGGIDEDDDDDNVGFSVVRNRRRRANRTSHAVRWRCDGVEGGYDAGDGGVFNNKLPHGRRLSGRIVDDARSSEPVGSVWRPDDAATKRRAATSRRVSRQADDDDGGPRADPAGPDGTATNPTMDAKRALAALGPPRTRCEVLELKFIRHVVSILTPERRTSRVSILKRIPIIQDCRDGMAVRELINRSLEDPAEAESISSMLIKRVPPAPPYNHVLIKYWD</sequence>
<feature type="region of interest" description="Disordered" evidence="10">
    <location>
        <begin position="305"/>
        <end position="353"/>
    </location>
</feature>
<reference evidence="12" key="1">
    <citation type="submission" date="2024-06" db="EMBL/GenBank/DDBJ databases">
        <title>Multidecadal high mortality disease events in Australian domestic geese associated with an alphaherpesvirus, designated Anatid alphaherpesvirus 2.</title>
        <authorList>
            <person name="Kelly-Bosma M."/>
            <person name="Neave M.J."/>
        </authorList>
    </citation>
    <scope>NUCLEOTIDE SEQUENCE</scope>
    <source>
        <strain evidence="12">ACDP 22-00165</strain>
    </source>
</reference>
<keyword evidence="6" id="KW-1132">Decay of host mRNAs by virus</keyword>
<feature type="region of interest" description="Disordered" evidence="10">
    <location>
        <begin position="406"/>
        <end position="462"/>
    </location>
</feature>
<keyword evidence="7" id="KW-0694">RNA-binding</keyword>
<dbReference type="InterPro" id="IPR029060">
    <property type="entry name" value="PIN-like_dom_sf"/>
</dbReference>
<evidence type="ECO:0000256" key="6">
    <source>
        <dbReference type="ARBA" id="ARBA00022616"/>
    </source>
</evidence>
<dbReference type="GO" id="GO:0004518">
    <property type="term" value="F:nuclease activity"/>
    <property type="evidence" value="ECO:0007669"/>
    <property type="project" value="InterPro"/>
</dbReference>
<dbReference type="SUPFAM" id="SSF88723">
    <property type="entry name" value="PIN domain-like"/>
    <property type="match status" value="1"/>
</dbReference>
<evidence type="ECO:0000256" key="9">
    <source>
        <dbReference type="ARBA" id="ARBA00023247"/>
    </source>
</evidence>
<protein>
    <recommendedName>
        <fullName evidence="3">Virion host shutoff protein</fullName>
    </recommendedName>
</protein>
<feature type="domain" description="XPG-I" evidence="11">
    <location>
        <begin position="192"/>
        <end position="236"/>
    </location>
</feature>
<keyword evidence="4" id="KW-1192">Host mRNA suppression by virus</keyword>
<feature type="compositionally biased region" description="Basic residues" evidence="10">
    <location>
        <begin position="427"/>
        <end position="437"/>
    </location>
</feature>
<evidence type="ECO:0000313" key="12">
    <source>
        <dbReference type="EMBL" id="WOL23320.1"/>
    </source>
</evidence>
<dbReference type="Gene3D" id="3.40.50.1010">
    <property type="entry name" value="5'-nuclease"/>
    <property type="match status" value="1"/>
</dbReference>
<keyword evidence="9" id="KW-1262">Eukaryotic host gene expression shutoff by virus</keyword>
<comment type="subcellular location">
    <subcellularLocation>
        <location evidence="1">Virion</location>
    </subcellularLocation>
</comment>